<evidence type="ECO:0000313" key="2">
    <source>
        <dbReference type="EMBL" id="BAU98718.1"/>
    </source>
</evidence>
<dbReference type="SUPFAM" id="SSF53448">
    <property type="entry name" value="Nucleotide-diphospho-sugar transferases"/>
    <property type="match status" value="1"/>
</dbReference>
<dbReference type="AlphaFoldDB" id="A0A173LV63"/>
<name>A0A173LV63_9MICO</name>
<dbReference type="PANTHER" id="PTHR22916">
    <property type="entry name" value="GLYCOSYLTRANSFERASE"/>
    <property type="match status" value="1"/>
</dbReference>
<protein>
    <submittedName>
        <fullName evidence="2">Glycosyltransferase</fullName>
    </submittedName>
</protein>
<dbReference type="Gene3D" id="3.90.550.10">
    <property type="entry name" value="Spore Coat Polysaccharide Biosynthesis Protein SpsA, Chain A"/>
    <property type="match status" value="1"/>
</dbReference>
<reference evidence="2 3" key="1">
    <citation type="journal article" date="2016" name="Genome Announc.">
        <title>Complete Genome Sequence of Aurantimicrobium minutum Type Strain KNCT, a Planktonic Ultramicrobacterium Isolated from River Water.</title>
        <authorList>
            <person name="Nakai R."/>
            <person name="Fujisawa T."/>
            <person name="Nakamura Y."/>
            <person name="Nishide H."/>
            <person name="Uchiyama I."/>
            <person name="Baba T."/>
            <person name="Toyoda A."/>
            <person name="Fujiyama A."/>
            <person name="Naganuma T."/>
            <person name="Niki H."/>
        </authorList>
    </citation>
    <scope>NUCLEOTIDE SEQUENCE [LARGE SCALE GENOMIC DNA]</scope>
    <source>
        <strain evidence="2 3">KNC</strain>
    </source>
</reference>
<accession>A0A173LV63</accession>
<dbReference type="RefSeq" id="WP_172418222.1">
    <property type="nucleotide sequence ID" value="NZ_AP017457.1"/>
</dbReference>
<dbReference type="KEGG" id="amin:AUMI_11760"/>
<dbReference type="Proteomes" id="UP000243847">
    <property type="component" value="Chromosome sequence1"/>
</dbReference>
<organism evidence="2 3">
    <name type="scientific">Aurantimicrobium minutum</name>
    <dbReference type="NCBI Taxonomy" id="708131"/>
    <lineage>
        <taxon>Bacteria</taxon>
        <taxon>Bacillati</taxon>
        <taxon>Actinomycetota</taxon>
        <taxon>Actinomycetes</taxon>
        <taxon>Micrococcales</taxon>
        <taxon>Microbacteriaceae</taxon>
        <taxon>Aurantimicrobium</taxon>
    </lineage>
</organism>
<sequence>MASIDVLIPVFNRPNETRRAIQSVLSQSVLPDGLIIVDDASSDPEIKSLLTEFSEKYPFITLIFHEENTGIVGAQNSGVSASKSEYIAFLDCDDWLAGNAIQTVLQFLKQNPSEYVFTDRIEVSEKDELKIENLVQYGGQFHRKGREAHSEILLDHMIASHLKIVSKKAIESVGMFEEGTSGVQDWDLALKVSEVFELAYLPQPLYFHSLHPNQDTISNKVANIYKTNQVRRNAQTRRFTSVVPEHNPTGKQMWRGICETLPSFAAELSLSSWMFCKDSHNSWKLLPLNSIYFDEGPEIEIVELFLVSSFPISPQVLKSLWKVRPKRPLIGAFVTSRMIDYYRWNNSYFDYLVCSSTETEIALLGYCLEEVIVH</sequence>
<keyword evidence="2" id="KW-0808">Transferase</keyword>
<dbReference type="Pfam" id="PF00535">
    <property type="entry name" value="Glycos_transf_2"/>
    <property type="match status" value="1"/>
</dbReference>
<feature type="domain" description="Glycosyltransferase 2-like" evidence="1">
    <location>
        <begin position="6"/>
        <end position="171"/>
    </location>
</feature>
<dbReference type="GeneID" id="80451361"/>
<dbReference type="GO" id="GO:0016758">
    <property type="term" value="F:hexosyltransferase activity"/>
    <property type="evidence" value="ECO:0007669"/>
    <property type="project" value="UniProtKB-ARBA"/>
</dbReference>
<gene>
    <name evidence="2" type="ORF">AUMI_11760</name>
</gene>
<proteinExistence type="predicted"/>
<evidence type="ECO:0000313" key="3">
    <source>
        <dbReference type="Proteomes" id="UP000243847"/>
    </source>
</evidence>
<dbReference type="PANTHER" id="PTHR22916:SF3">
    <property type="entry name" value="UDP-GLCNAC:BETAGAL BETA-1,3-N-ACETYLGLUCOSAMINYLTRANSFERASE-LIKE PROTEIN 1"/>
    <property type="match status" value="1"/>
</dbReference>
<dbReference type="EMBL" id="AP017457">
    <property type="protein sequence ID" value="BAU98718.1"/>
    <property type="molecule type" value="Genomic_DNA"/>
</dbReference>
<evidence type="ECO:0000259" key="1">
    <source>
        <dbReference type="Pfam" id="PF00535"/>
    </source>
</evidence>
<dbReference type="InterPro" id="IPR029044">
    <property type="entry name" value="Nucleotide-diphossugar_trans"/>
</dbReference>
<dbReference type="InterPro" id="IPR001173">
    <property type="entry name" value="Glyco_trans_2-like"/>
</dbReference>